<feature type="region of interest" description="Disordered" evidence="1">
    <location>
        <begin position="1"/>
        <end position="60"/>
    </location>
</feature>
<evidence type="ECO:0000313" key="4">
    <source>
        <dbReference type="Proteomes" id="UP001642409"/>
    </source>
</evidence>
<sequence length="128" mass="14621">MFKLKNVPTLVNKPSIPTPKQRSNANSQQKELILNNENQSYSKDTKPTPNQSQKVNRAEPKLKEIKPKVILLEPIQTVQDVKMPSVVNKTSIFSSQINNEERNSIINQKMAEQRQKRLSMRPLGSDVI</sequence>
<evidence type="ECO:0000313" key="3">
    <source>
        <dbReference type="EMBL" id="CAL6064994.1"/>
    </source>
</evidence>
<comment type="caution">
    <text evidence="2">The sequence shown here is derived from an EMBL/GenBank/DDBJ whole genome shotgun (WGS) entry which is preliminary data.</text>
</comment>
<reference evidence="2" key="1">
    <citation type="submission" date="2023-06" db="EMBL/GenBank/DDBJ databases">
        <authorList>
            <person name="Kurt Z."/>
        </authorList>
    </citation>
    <scope>NUCLEOTIDE SEQUENCE</scope>
</reference>
<dbReference type="AlphaFoldDB" id="A0AA86Q4L9"/>
<dbReference type="EMBL" id="CAXDID020000253">
    <property type="protein sequence ID" value="CAL6064994.1"/>
    <property type="molecule type" value="Genomic_DNA"/>
</dbReference>
<keyword evidence="4" id="KW-1185">Reference proteome</keyword>
<evidence type="ECO:0000256" key="1">
    <source>
        <dbReference type="SAM" id="MobiDB-lite"/>
    </source>
</evidence>
<name>A0AA86Q4L9_9EUKA</name>
<proteinExistence type="predicted"/>
<feature type="compositionally biased region" description="Polar residues" evidence="1">
    <location>
        <begin position="18"/>
        <end position="55"/>
    </location>
</feature>
<dbReference type="Proteomes" id="UP001642409">
    <property type="component" value="Unassembled WGS sequence"/>
</dbReference>
<organism evidence="2">
    <name type="scientific">Hexamita inflata</name>
    <dbReference type="NCBI Taxonomy" id="28002"/>
    <lineage>
        <taxon>Eukaryota</taxon>
        <taxon>Metamonada</taxon>
        <taxon>Diplomonadida</taxon>
        <taxon>Hexamitidae</taxon>
        <taxon>Hexamitinae</taxon>
        <taxon>Hexamita</taxon>
    </lineage>
</organism>
<gene>
    <name evidence="2" type="ORF">HINF_LOCUS33622</name>
    <name evidence="3" type="ORF">HINF_LOCUS51625</name>
</gene>
<protein>
    <submittedName>
        <fullName evidence="3">Hypothetical_protein</fullName>
    </submittedName>
</protein>
<evidence type="ECO:0000313" key="2">
    <source>
        <dbReference type="EMBL" id="CAI9945977.1"/>
    </source>
</evidence>
<accession>A0AA86Q4L9</accession>
<dbReference type="EMBL" id="CATOUU010000755">
    <property type="protein sequence ID" value="CAI9945977.1"/>
    <property type="molecule type" value="Genomic_DNA"/>
</dbReference>
<reference evidence="3 4" key="2">
    <citation type="submission" date="2024-07" db="EMBL/GenBank/DDBJ databases">
        <authorList>
            <person name="Akdeniz Z."/>
        </authorList>
    </citation>
    <scope>NUCLEOTIDE SEQUENCE [LARGE SCALE GENOMIC DNA]</scope>
</reference>